<evidence type="ECO:0000313" key="2">
    <source>
        <dbReference type="EMBL" id="MFC4727896.1"/>
    </source>
</evidence>
<dbReference type="InterPro" id="IPR012902">
    <property type="entry name" value="N_methyl_site"/>
</dbReference>
<keyword evidence="1" id="KW-0812">Transmembrane</keyword>
<dbReference type="SUPFAM" id="SSF54523">
    <property type="entry name" value="Pili subunits"/>
    <property type="match status" value="1"/>
</dbReference>
<evidence type="ECO:0000313" key="3">
    <source>
        <dbReference type="Proteomes" id="UP001595892"/>
    </source>
</evidence>
<feature type="transmembrane region" description="Helical" evidence="1">
    <location>
        <begin position="12"/>
        <end position="36"/>
    </location>
</feature>
<name>A0ABV9NIT8_9GAMM</name>
<proteinExistence type="predicted"/>
<dbReference type="EMBL" id="JBHSGG010000017">
    <property type="protein sequence ID" value="MFC4727896.1"/>
    <property type="molecule type" value="Genomic_DNA"/>
</dbReference>
<dbReference type="Pfam" id="PF07963">
    <property type="entry name" value="N_methyl"/>
    <property type="match status" value="1"/>
</dbReference>
<comment type="caution">
    <text evidence="2">The sequence shown here is derived from an EMBL/GenBank/DDBJ whole genome shotgun (WGS) entry which is preliminary data.</text>
</comment>
<dbReference type="InterPro" id="IPR045584">
    <property type="entry name" value="Pilin-like"/>
</dbReference>
<accession>A0ABV9NIT8</accession>
<protein>
    <submittedName>
        <fullName evidence="2">PilW family protein</fullName>
    </submittedName>
</protein>
<keyword evidence="1" id="KW-1133">Transmembrane helix</keyword>
<dbReference type="InterPro" id="IPR032092">
    <property type="entry name" value="PilW"/>
</dbReference>
<evidence type="ECO:0000256" key="1">
    <source>
        <dbReference type="SAM" id="Phobius"/>
    </source>
</evidence>
<dbReference type="Proteomes" id="UP001595892">
    <property type="component" value="Unassembled WGS sequence"/>
</dbReference>
<organism evidence="2 3">
    <name type="scientific">Coralloluteibacterium thermophilum</name>
    <dbReference type="NCBI Taxonomy" id="2707049"/>
    <lineage>
        <taxon>Bacteria</taxon>
        <taxon>Pseudomonadati</taxon>
        <taxon>Pseudomonadota</taxon>
        <taxon>Gammaproteobacteria</taxon>
        <taxon>Lysobacterales</taxon>
        <taxon>Lysobacteraceae</taxon>
        <taxon>Coralloluteibacterium</taxon>
    </lineage>
</organism>
<keyword evidence="3" id="KW-1185">Reference proteome</keyword>
<reference evidence="3" key="1">
    <citation type="journal article" date="2019" name="Int. J. Syst. Evol. Microbiol.">
        <title>The Global Catalogue of Microorganisms (GCM) 10K type strain sequencing project: providing services to taxonomists for standard genome sequencing and annotation.</title>
        <authorList>
            <consortium name="The Broad Institute Genomics Platform"/>
            <consortium name="The Broad Institute Genome Sequencing Center for Infectious Disease"/>
            <person name="Wu L."/>
            <person name="Ma J."/>
        </authorList>
    </citation>
    <scope>NUCLEOTIDE SEQUENCE [LARGE SCALE GENOMIC DNA]</scope>
    <source>
        <strain evidence="3">CGMCC 1.13574</strain>
    </source>
</reference>
<sequence length="399" mass="41222">MSHPARPAVRGVSLVELMVALAIGAVLMLGLVQIFAASRAAYQLSEGASRVQEGSRFAVDYLQRDLRMAGHFGCVNDQTHLLQGPATFTLASATAGTEAAYNALPAHQQFHISMQGYEANGTGSGAARTLPATPSIGDASQWTPALPPEVAGRAVAGSDVLALRFLAPDGVPVTGFNPGAGNAPTIGFDAERGPVLRAGLAGTPQFLGVADCSFVTVFTSPGIAEGSSSVEAVVGAGQLGFRNHFEPGNAQLFRAESIFYYVGLNPVGEPALYRLRYTGPGSSEVEELVEGVETLQFAYGISGTSANRPTGYIGEVHPAGSGGLGNAATSEAAAATWRLVGAVHMGLLVRSPNPAAVVRGEEGSEYHVLGVQLTPSAGDTRARNAYETTVALRNRLFGN</sequence>
<keyword evidence="1" id="KW-0472">Membrane</keyword>
<dbReference type="NCBIfam" id="TIGR02532">
    <property type="entry name" value="IV_pilin_GFxxxE"/>
    <property type="match status" value="1"/>
</dbReference>
<dbReference type="RefSeq" id="WP_377003903.1">
    <property type="nucleotide sequence ID" value="NZ_JBHSGG010000017.1"/>
</dbReference>
<gene>
    <name evidence="2" type="ORF">ACFO3Q_06885</name>
</gene>
<dbReference type="Pfam" id="PF16074">
    <property type="entry name" value="PilW"/>
    <property type="match status" value="1"/>
</dbReference>
<dbReference type="PROSITE" id="PS00409">
    <property type="entry name" value="PROKAR_NTER_METHYL"/>
    <property type="match status" value="1"/>
</dbReference>